<gene>
    <name evidence="1" type="ORF">K1I37_15155</name>
</gene>
<reference evidence="2" key="1">
    <citation type="journal article" date="2022" name="G3 (Bethesda)">
        <title>Unveiling the complete genome sequence of Alicyclobacillus acidoterrestris DSM 3922T, a taint-producing strain.</title>
        <authorList>
            <person name="Leonardo I.C."/>
            <person name="Barreto Crespo M.T."/>
            <person name="Gaspar F.B."/>
        </authorList>
    </citation>
    <scope>NUCLEOTIDE SEQUENCE [LARGE SCALE GENOMIC DNA]</scope>
    <source>
        <strain evidence="2">DSM 3922</strain>
    </source>
</reference>
<dbReference type="OrthoDB" id="1997599at2"/>
<proteinExistence type="predicted"/>
<accession>T0D840</accession>
<dbReference type="Proteomes" id="UP000829401">
    <property type="component" value="Chromosome"/>
</dbReference>
<dbReference type="RefSeq" id="WP_021296102.1">
    <property type="nucleotide sequence ID" value="NZ_AURB01000124.1"/>
</dbReference>
<dbReference type="AlphaFoldDB" id="T0D840"/>
<name>T0D840_ALIAG</name>
<sequence length="64" mass="7740">MKSDLSRINRITDALNHLWHMHPDLQFGQLVYYIADVERWDNIFHVEDDQWINWIEELVGDASE</sequence>
<dbReference type="KEGG" id="aaco:K1I37_15155"/>
<keyword evidence="2" id="KW-1185">Reference proteome</keyword>
<evidence type="ECO:0000313" key="2">
    <source>
        <dbReference type="Proteomes" id="UP000829401"/>
    </source>
</evidence>
<accession>A0A9E6ZJN0</accession>
<organism evidence="1 2">
    <name type="scientific">Alicyclobacillus acidoterrestris (strain ATCC 49025 / DSM 3922 / CIP 106132 / NCIMB 13137 / GD3B)</name>
    <dbReference type="NCBI Taxonomy" id="1356854"/>
    <lineage>
        <taxon>Bacteria</taxon>
        <taxon>Bacillati</taxon>
        <taxon>Bacillota</taxon>
        <taxon>Bacilli</taxon>
        <taxon>Bacillales</taxon>
        <taxon>Alicyclobacillaceae</taxon>
        <taxon>Alicyclobacillus</taxon>
    </lineage>
</organism>
<evidence type="ECO:0000313" key="1">
    <source>
        <dbReference type="EMBL" id="UNO48011.1"/>
    </source>
</evidence>
<dbReference type="EMBL" id="CP080467">
    <property type="protein sequence ID" value="UNO48011.1"/>
    <property type="molecule type" value="Genomic_DNA"/>
</dbReference>
<protein>
    <submittedName>
        <fullName evidence="1">Uncharacterized protein</fullName>
    </submittedName>
</protein>
<dbReference type="STRING" id="1356854.N007_05295"/>